<proteinExistence type="predicted"/>
<reference evidence="2" key="1">
    <citation type="journal article" date="2019" name="Int. J. Syst. Evol. Microbiol.">
        <title>The Global Catalogue of Microorganisms (GCM) 10K type strain sequencing project: providing services to taxonomists for standard genome sequencing and annotation.</title>
        <authorList>
            <consortium name="The Broad Institute Genomics Platform"/>
            <consortium name="The Broad Institute Genome Sequencing Center for Infectious Disease"/>
            <person name="Wu L."/>
            <person name="Ma J."/>
        </authorList>
    </citation>
    <scope>NUCLEOTIDE SEQUENCE [LARGE SCALE GENOMIC DNA]</scope>
    <source>
        <strain evidence="2">CGMCC 1.12942</strain>
    </source>
</reference>
<accession>A0ABW2RQG7</accession>
<name>A0ABW2RQG7_9BACL</name>
<dbReference type="EMBL" id="JBHTBW010000072">
    <property type="protein sequence ID" value="MFC7443061.1"/>
    <property type="molecule type" value="Genomic_DNA"/>
</dbReference>
<evidence type="ECO:0000313" key="1">
    <source>
        <dbReference type="EMBL" id="MFC7443061.1"/>
    </source>
</evidence>
<dbReference type="RefSeq" id="WP_379867386.1">
    <property type="nucleotide sequence ID" value="NZ_JBHTBW010000072.1"/>
</dbReference>
<gene>
    <name evidence="1" type="ORF">ACFQNG_18500</name>
</gene>
<dbReference type="Proteomes" id="UP001596500">
    <property type="component" value="Unassembled WGS sequence"/>
</dbReference>
<organism evidence="1 2">
    <name type="scientific">Laceyella putida</name>
    <dbReference type="NCBI Taxonomy" id="110101"/>
    <lineage>
        <taxon>Bacteria</taxon>
        <taxon>Bacillati</taxon>
        <taxon>Bacillota</taxon>
        <taxon>Bacilli</taxon>
        <taxon>Bacillales</taxon>
        <taxon>Thermoactinomycetaceae</taxon>
        <taxon>Laceyella</taxon>
    </lineage>
</organism>
<evidence type="ECO:0000313" key="2">
    <source>
        <dbReference type="Proteomes" id="UP001596500"/>
    </source>
</evidence>
<sequence>MLFYQYDKDMIKIQETVNGNDVEFNIQFINGTPDTIDAMKQVQKMFEENDVHTDVLFYTHVDHEFRVIVRRDYYVDFVLALMKFRLLKRVEWTA</sequence>
<keyword evidence="2" id="KW-1185">Reference proteome</keyword>
<comment type="caution">
    <text evidence="1">The sequence shown here is derived from an EMBL/GenBank/DDBJ whole genome shotgun (WGS) entry which is preliminary data.</text>
</comment>
<protein>
    <submittedName>
        <fullName evidence="1">Uncharacterized protein</fullName>
    </submittedName>
</protein>